<protein>
    <submittedName>
        <fullName evidence="3">Uncharacterized protein</fullName>
    </submittedName>
</protein>
<evidence type="ECO:0000313" key="3">
    <source>
        <dbReference type="EMBL" id="KAJ0970366.1"/>
    </source>
</evidence>
<organism evidence="3 4">
    <name type="scientific">Dioscorea zingiberensis</name>
    <dbReference type="NCBI Taxonomy" id="325984"/>
    <lineage>
        <taxon>Eukaryota</taxon>
        <taxon>Viridiplantae</taxon>
        <taxon>Streptophyta</taxon>
        <taxon>Embryophyta</taxon>
        <taxon>Tracheophyta</taxon>
        <taxon>Spermatophyta</taxon>
        <taxon>Magnoliopsida</taxon>
        <taxon>Liliopsida</taxon>
        <taxon>Dioscoreales</taxon>
        <taxon>Dioscoreaceae</taxon>
        <taxon>Dioscorea</taxon>
    </lineage>
</organism>
<dbReference type="AlphaFoldDB" id="A0A9D5HBB9"/>
<comment type="similarity">
    <text evidence="1">Belongs to the UDP-glycosyltransferase family.</text>
</comment>
<reference evidence="3" key="2">
    <citation type="journal article" date="2022" name="Hortic Res">
        <title>The genome of Dioscorea zingiberensis sheds light on the biosynthesis, origin and evolution of the medicinally important diosgenin saponins.</title>
        <authorList>
            <person name="Li Y."/>
            <person name="Tan C."/>
            <person name="Li Z."/>
            <person name="Guo J."/>
            <person name="Li S."/>
            <person name="Chen X."/>
            <person name="Wang C."/>
            <person name="Dai X."/>
            <person name="Yang H."/>
            <person name="Song W."/>
            <person name="Hou L."/>
            <person name="Xu J."/>
            <person name="Tong Z."/>
            <person name="Xu A."/>
            <person name="Yuan X."/>
            <person name="Wang W."/>
            <person name="Yang Q."/>
            <person name="Chen L."/>
            <person name="Sun Z."/>
            <person name="Wang K."/>
            <person name="Pan B."/>
            <person name="Chen J."/>
            <person name="Bao Y."/>
            <person name="Liu F."/>
            <person name="Qi X."/>
            <person name="Gang D.R."/>
            <person name="Wen J."/>
            <person name="Li J."/>
        </authorList>
    </citation>
    <scope>NUCLEOTIDE SEQUENCE</scope>
    <source>
        <strain evidence="3">Dzin_1.0</strain>
    </source>
</reference>
<dbReference type="EMBL" id="JAGGNH010000006">
    <property type="protein sequence ID" value="KAJ0970366.1"/>
    <property type="molecule type" value="Genomic_DNA"/>
</dbReference>
<dbReference type="OrthoDB" id="5835829at2759"/>
<dbReference type="Proteomes" id="UP001085076">
    <property type="component" value="Miscellaneous, Linkage group lg06"/>
</dbReference>
<feature type="region of interest" description="Disordered" evidence="2">
    <location>
        <begin position="68"/>
        <end position="94"/>
    </location>
</feature>
<sequence length="317" mass="34718">MGGSGHEQHHVVLFPFMAQGHITPFIALADLLHRRRPELKITIVNTPLNIQSINSSLPPNSTIRLRSLPFSPSDHGLPPGPPESTAGLPSPLHQPRRSLRSFSTLTSSNSSKTSPWKAATFRLRIIADHFLSLGRWRSPGSFGIFHSVLITASCTATGIVLLHMSSLPATPYHQNQPRLLADFLEIPNTPSQLPATSSPPRQPRQGAAFLRQTSHRFNPMPCSSTLSKSLRPLACPCFTSSLDSMGNMEEMMSVKVEREGVKKEVEMVMGGTGKGVEMKKKAMEISEMIRAPMEVNINGVMGSSIQSLEEFFTAFLS</sequence>
<comment type="caution">
    <text evidence="3">The sequence shown here is derived from an EMBL/GenBank/DDBJ whole genome shotgun (WGS) entry which is preliminary data.</text>
</comment>
<accession>A0A9D5HBB9</accession>
<reference evidence="3" key="1">
    <citation type="submission" date="2021-03" db="EMBL/GenBank/DDBJ databases">
        <authorList>
            <person name="Li Z."/>
            <person name="Yang C."/>
        </authorList>
    </citation>
    <scope>NUCLEOTIDE SEQUENCE</scope>
    <source>
        <strain evidence="3">Dzin_1.0</strain>
        <tissue evidence="3">Leaf</tissue>
    </source>
</reference>
<dbReference type="PANTHER" id="PTHR48047">
    <property type="entry name" value="GLYCOSYLTRANSFERASE"/>
    <property type="match status" value="1"/>
</dbReference>
<gene>
    <name evidence="3" type="ORF">J5N97_023243</name>
</gene>
<dbReference type="PANTHER" id="PTHR48047:SF107">
    <property type="entry name" value="UDP-GLYCOSYLTRANSFERASE 92A1-LIKE"/>
    <property type="match status" value="1"/>
</dbReference>
<keyword evidence="4" id="KW-1185">Reference proteome</keyword>
<proteinExistence type="inferred from homology"/>
<dbReference type="SUPFAM" id="SSF53756">
    <property type="entry name" value="UDP-Glycosyltransferase/glycogen phosphorylase"/>
    <property type="match status" value="1"/>
</dbReference>
<evidence type="ECO:0000256" key="2">
    <source>
        <dbReference type="SAM" id="MobiDB-lite"/>
    </source>
</evidence>
<dbReference type="Gene3D" id="3.40.50.2000">
    <property type="entry name" value="Glycogen Phosphorylase B"/>
    <property type="match status" value="1"/>
</dbReference>
<evidence type="ECO:0000313" key="4">
    <source>
        <dbReference type="Proteomes" id="UP001085076"/>
    </source>
</evidence>
<name>A0A9D5HBB9_9LILI</name>
<dbReference type="GO" id="GO:0035251">
    <property type="term" value="F:UDP-glucosyltransferase activity"/>
    <property type="evidence" value="ECO:0007669"/>
    <property type="project" value="TreeGrafter"/>
</dbReference>
<evidence type="ECO:0000256" key="1">
    <source>
        <dbReference type="ARBA" id="ARBA00009995"/>
    </source>
</evidence>